<organism evidence="1 2">
    <name type="scientific">Diaporthe australafricana</name>
    <dbReference type="NCBI Taxonomy" id="127596"/>
    <lineage>
        <taxon>Eukaryota</taxon>
        <taxon>Fungi</taxon>
        <taxon>Dikarya</taxon>
        <taxon>Ascomycota</taxon>
        <taxon>Pezizomycotina</taxon>
        <taxon>Sordariomycetes</taxon>
        <taxon>Sordariomycetidae</taxon>
        <taxon>Diaporthales</taxon>
        <taxon>Diaporthaceae</taxon>
        <taxon>Diaporthe</taxon>
    </lineage>
</organism>
<comment type="caution">
    <text evidence="1">The sequence shown here is derived from an EMBL/GenBank/DDBJ whole genome shotgun (WGS) entry which is preliminary data.</text>
</comment>
<evidence type="ECO:0000313" key="2">
    <source>
        <dbReference type="Proteomes" id="UP001583177"/>
    </source>
</evidence>
<reference evidence="1 2" key="1">
    <citation type="journal article" date="2024" name="IMA Fungus">
        <title>IMA Genome - F19 : A genome assembly and annotation guide to empower mycologists, including annotated draft genome sequences of Ceratocystis pirilliformis, Diaporthe australafricana, Fusarium ophioides, Paecilomyces lecythidis, and Sporothrix stenoceras.</title>
        <authorList>
            <person name="Aylward J."/>
            <person name="Wilson A.M."/>
            <person name="Visagie C.M."/>
            <person name="Spraker J."/>
            <person name="Barnes I."/>
            <person name="Buitendag C."/>
            <person name="Ceriani C."/>
            <person name="Del Mar Angel L."/>
            <person name="du Plessis D."/>
            <person name="Fuchs T."/>
            <person name="Gasser K."/>
            <person name="Kramer D."/>
            <person name="Li W."/>
            <person name="Munsamy K."/>
            <person name="Piso A."/>
            <person name="Price J.L."/>
            <person name="Sonnekus B."/>
            <person name="Thomas C."/>
            <person name="van der Nest A."/>
            <person name="van Dijk A."/>
            <person name="van Heerden A."/>
            <person name="van Vuuren N."/>
            <person name="Yilmaz N."/>
            <person name="Duong T.A."/>
            <person name="van der Merwe N.A."/>
            <person name="Wingfield M.J."/>
            <person name="Wingfield B.D."/>
        </authorList>
    </citation>
    <scope>NUCLEOTIDE SEQUENCE [LARGE SCALE GENOMIC DNA]</scope>
    <source>
        <strain evidence="1 2">CMW 18300</strain>
    </source>
</reference>
<dbReference type="EMBL" id="JAWRVE010000004">
    <property type="protein sequence ID" value="KAL1882256.1"/>
    <property type="molecule type" value="Genomic_DNA"/>
</dbReference>
<name>A0ABR3Y1V4_9PEZI</name>
<dbReference type="Proteomes" id="UP001583177">
    <property type="component" value="Unassembled WGS sequence"/>
</dbReference>
<evidence type="ECO:0000313" key="1">
    <source>
        <dbReference type="EMBL" id="KAL1882256.1"/>
    </source>
</evidence>
<keyword evidence="2" id="KW-1185">Reference proteome</keyword>
<sequence length="278" mass="30376">MAPATNRWLLTKSCDFQPGGTLQLGQILAEPRDPAFVLQPAGPLPLHEDILVEKTSRENLNITTNDELSAHFNAWAKCFAAAFKTGASANRSLDLKWHFDKLHSTIMAPSISYVEAAMRHGDVEASLKNWSFKKRVYMVTGVRVVSGARMTRSRAESSSLSASGQAAVDGGPGLVGAETKFTSSSGDSEDVGVASDFVYAYRLNEVRYRGKVTHRPYRGGEVASADNSSVDVDGVEPVNTIDDFEVIRIMDEPMSGNAKDYNQVTVPEHERLECFISK</sequence>
<gene>
    <name evidence="1" type="ORF">Daus18300_000742</name>
</gene>
<proteinExistence type="predicted"/>
<protein>
    <submittedName>
        <fullName evidence="1">Uncharacterized protein</fullName>
    </submittedName>
</protein>
<accession>A0ABR3Y1V4</accession>